<dbReference type="OrthoDB" id="6237770at2759"/>
<evidence type="ECO:0000313" key="4">
    <source>
        <dbReference type="Proteomes" id="UP000308267"/>
    </source>
</evidence>
<organism evidence="3 4">
    <name type="scientific">Opisthorchis felineus</name>
    <dbReference type="NCBI Taxonomy" id="147828"/>
    <lineage>
        <taxon>Eukaryota</taxon>
        <taxon>Metazoa</taxon>
        <taxon>Spiralia</taxon>
        <taxon>Lophotrochozoa</taxon>
        <taxon>Platyhelminthes</taxon>
        <taxon>Trematoda</taxon>
        <taxon>Digenea</taxon>
        <taxon>Opisthorchiida</taxon>
        <taxon>Opisthorchiata</taxon>
        <taxon>Opisthorchiidae</taxon>
        <taxon>Opisthorchis</taxon>
    </lineage>
</organism>
<gene>
    <name evidence="3" type="ORF">CRM22_003014</name>
</gene>
<feature type="compositionally biased region" description="Polar residues" evidence="1">
    <location>
        <begin position="951"/>
        <end position="960"/>
    </location>
</feature>
<dbReference type="EMBL" id="SJOL01005146">
    <property type="protein sequence ID" value="TGZ70751.1"/>
    <property type="molecule type" value="Genomic_DNA"/>
</dbReference>
<keyword evidence="2" id="KW-0812">Transmembrane</keyword>
<protein>
    <submittedName>
        <fullName evidence="3">Uncharacterized protein</fullName>
    </submittedName>
</protein>
<accession>A0A4S2M385</accession>
<feature type="transmembrane region" description="Helical" evidence="2">
    <location>
        <begin position="869"/>
        <end position="888"/>
    </location>
</feature>
<keyword evidence="4" id="KW-1185">Reference proteome</keyword>
<dbReference type="Proteomes" id="UP000308267">
    <property type="component" value="Unassembled WGS sequence"/>
</dbReference>
<keyword evidence="2" id="KW-1133">Transmembrane helix</keyword>
<proteinExistence type="predicted"/>
<comment type="caution">
    <text evidence="3">The sequence shown here is derived from an EMBL/GenBank/DDBJ whole genome shotgun (WGS) entry which is preliminary data.</text>
</comment>
<evidence type="ECO:0000256" key="1">
    <source>
        <dbReference type="SAM" id="MobiDB-lite"/>
    </source>
</evidence>
<name>A0A4S2M385_OPIFE</name>
<feature type="compositionally biased region" description="Polar residues" evidence="1">
    <location>
        <begin position="1032"/>
        <end position="1045"/>
    </location>
</feature>
<sequence>MNLEAMSPCPVKAELDSEEISTVLSAVCMEEKEDPVESRSDIMSGAITIRCNDAEYEEEHYLLGPGTSDLMIHVHPNHSVLFVEQHKYLAFCVGFPNKPDCFDHRPGISPTLCTAHQKNVTISFRSRLQLTTEVSEGAYDIKCHHQQTFLNKSTTILVLHNGSFVWDCSVAPRIIYLESKLNSYVICRWKMNVTDKWKPFLNRLPHKYPSIYCRDNMRSLRFDGGVLLVNHSQRIQGVFRIFCHEKLVIEDLIITDRFSDLRLSIYPELTAIDKSVSGTLQARLEWRGATRHNVFQLRERFPVNCSYFTMKNDSHSTRYFTDPIRFAELPQGELHVKCTCSALKLTNQLVKFVFSSPVWQRISHSDDSKGSLNLTPYRAVSQLLGCLKPAGRLSFVGTVLQLRLTQLSPTELTTLCPGYEHNVTVYFNDPKEVTLIIKNRGKQIHYTGEVHSYICILEGPPVDAIRSERHEPRWISRESSRSAVVWKNVLHIAEEASVGHYHYQCLYNKNGLKLENGLRFSVFDKDLMTLDIDPLGDSTFVYHTRGIRPAFRCHTKYLDTNILHRPVWRLLHGQSDFVIKDETDYTQSQSAVYLVDDKEGQSTFQCSLRVKEKCLSRLLIFWRFSGIVKPNLQPLLREYPTGSSVQCVSRQQSVLHSLVEMTVVSDNLGRVTADRSSVVWFINDRSYRVGEAYLTCHLRATYLNEMYGKVWLVIPVRVLATERLFVSPNPVIDQQEIVSCKTFSPISEKFSPVLIIPHRMDREMLTREDTSVYEVNNQMQSGGHIYHCILFLPERSPQVLEDRISVLHLPQTTVLEEVTDNGEVIGWSCVTDGYPKEASTYQITILEQPRNDRMTAKHKALFQIHPKQVFYTMVLVSITFHFGIYVYFLRRTLKDRKADQVPVNFAMLDDVTLNIHEVNLGWTDFGHLCSLVREFSIINKMCLIFAESDRQSPVSSSPTDIQPAEVGQDHSLTNSDSISTDSDIKGLYQDELPTLHDALMKYHDNRDRRSILLAGEHPLIRFSMMINEPLTNQVDEPVPHSSSSQTERRQNE</sequence>
<feature type="region of interest" description="Disordered" evidence="1">
    <location>
        <begin position="1032"/>
        <end position="1052"/>
    </location>
</feature>
<dbReference type="AlphaFoldDB" id="A0A4S2M385"/>
<evidence type="ECO:0000256" key="2">
    <source>
        <dbReference type="SAM" id="Phobius"/>
    </source>
</evidence>
<feature type="region of interest" description="Disordered" evidence="1">
    <location>
        <begin position="951"/>
        <end position="978"/>
    </location>
</feature>
<keyword evidence="2" id="KW-0472">Membrane</keyword>
<reference evidence="3 4" key="1">
    <citation type="journal article" date="2019" name="BMC Genomics">
        <title>New insights from Opisthorchis felineus genome: update on genomics of the epidemiologically important liver flukes.</title>
        <authorList>
            <person name="Ershov N.I."/>
            <person name="Mordvinov V.A."/>
            <person name="Prokhortchouk E.B."/>
            <person name="Pakharukova M.Y."/>
            <person name="Gunbin K.V."/>
            <person name="Ustyantsev K."/>
            <person name="Genaev M.A."/>
            <person name="Blinov A.G."/>
            <person name="Mazur A."/>
            <person name="Boulygina E."/>
            <person name="Tsygankova S."/>
            <person name="Khrameeva E."/>
            <person name="Chekanov N."/>
            <person name="Fan G."/>
            <person name="Xiao A."/>
            <person name="Zhang H."/>
            <person name="Xu X."/>
            <person name="Yang H."/>
            <person name="Solovyev V."/>
            <person name="Lee S.M."/>
            <person name="Liu X."/>
            <person name="Afonnikov D.A."/>
            <person name="Skryabin K.G."/>
        </authorList>
    </citation>
    <scope>NUCLEOTIDE SEQUENCE [LARGE SCALE GENOMIC DNA]</scope>
    <source>
        <strain evidence="3">AK-0245</strain>
        <tissue evidence="3">Whole organism</tissue>
    </source>
</reference>
<evidence type="ECO:0000313" key="3">
    <source>
        <dbReference type="EMBL" id="TGZ70751.1"/>
    </source>
</evidence>